<name>A0A0F9VH93_9ZZZZ</name>
<organism evidence="1">
    <name type="scientific">marine sediment metagenome</name>
    <dbReference type="NCBI Taxonomy" id="412755"/>
    <lineage>
        <taxon>unclassified sequences</taxon>
        <taxon>metagenomes</taxon>
        <taxon>ecological metagenomes</taxon>
    </lineage>
</organism>
<dbReference type="InterPro" id="IPR008320">
    <property type="entry name" value="UCP032025"/>
</dbReference>
<protein>
    <recommendedName>
        <fullName evidence="2">Lysophospholipase</fullName>
    </recommendedName>
</protein>
<comment type="caution">
    <text evidence="1">The sequence shown here is derived from an EMBL/GenBank/DDBJ whole genome shotgun (WGS) entry which is preliminary data.</text>
</comment>
<dbReference type="Pfam" id="PF07370">
    <property type="entry name" value="DUF1489"/>
    <property type="match status" value="1"/>
</dbReference>
<evidence type="ECO:0008006" key="2">
    <source>
        <dbReference type="Google" id="ProtNLM"/>
    </source>
</evidence>
<dbReference type="EMBL" id="LAZR01000022">
    <property type="protein sequence ID" value="KKO04496.1"/>
    <property type="molecule type" value="Genomic_DNA"/>
</dbReference>
<proteinExistence type="predicted"/>
<dbReference type="AlphaFoldDB" id="A0A0F9VH93"/>
<dbReference type="PIRSF" id="PIRSF032025">
    <property type="entry name" value="UCP032025"/>
    <property type="match status" value="1"/>
</dbReference>
<sequence length="145" mass="16486">MALHLIKLCVGVESIDELETHVENRLARARRGGLSAEYTHTTRMTPTRVDDIIDGGSLYWVIKGQVQVRQPIIAIRPFTDGEGIKRCHIVLQPVLVRTVWQPRRAFQGWRYFKAEDAPADIPDAASGEEQFPPDLRRELMELGLL</sequence>
<gene>
    <name evidence="1" type="ORF">LCGC14_0083220</name>
</gene>
<accession>A0A0F9VH93</accession>
<evidence type="ECO:0000313" key="1">
    <source>
        <dbReference type="EMBL" id="KKO04496.1"/>
    </source>
</evidence>
<reference evidence="1" key="1">
    <citation type="journal article" date="2015" name="Nature">
        <title>Complex archaea that bridge the gap between prokaryotes and eukaryotes.</title>
        <authorList>
            <person name="Spang A."/>
            <person name="Saw J.H."/>
            <person name="Jorgensen S.L."/>
            <person name="Zaremba-Niedzwiedzka K."/>
            <person name="Martijn J."/>
            <person name="Lind A.E."/>
            <person name="van Eijk R."/>
            <person name="Schleper C."/>
            <person name="Guy L."/>
            <person name="Ettema T.J."/>
        </authorList>
    </citation>
    <scope>NUCLEOTIDE SEQUENCE</scope>
</reference>